<sequence length="181" mass="19417">MSMCPPAASLFRRPGVALLCALAGAWIAGPAQAQVFRCTDAQGRITYTGTPCAPSQSGKEVLPAPTPEERAQQEAQYQQALERRRAEQALQAEREAAQAQSDAARAAEQAAQRPQPPVIVQVPPSSPPVVVPSYGPFYPPRPPHGRPPPPPPPQPPDTKADGYNCNVFRCYDGKGNTYPRP</sequence>
<gene>
    <name evidence="4" type="ORF">N7330_11235</name>
</gene>
<feature type="compositionally biased region" description="Polar residues" evidence="1">
    <location>
        <begin position="49"/>
        <end position="58"/>
    </location>
</feature>
<reference evidence="4" key="1">
    <citation type="submission" date="2022-09" db="EMBL/GenBank/DDBJ databases">
        <title>Intensive care unit water sources are persistently colonized with multi-drug resistant bacteria and are the site of extensive horizontal gene transfer of antibiotic resistance genes.</title>
        <authorList>
            <person name="Diorio-Toth L."/>
        </authorList>
    </citation>
    <scope>NUCLEOTIDE SEQUENCE</scope>
    <source>
        <strain evidence="4">GD04130</strain>
    </source>
</reference>
<evidence type="ECO:0000313" key="4">
    <source>
        <dbReference type="EMBL" id="MDH0363622.1"/>
    </source>
</evidence>
<dbReference type="RefSeq" id="WP_279810761.1">
    <property type="nucleotide sequence ID" value="NZ_JAOCET010000001.1"/>
</dbReference>
<feature type="compositionally biased region" description="Low complexity" evidence="1">
    <location>
        <begin position="97"/>
        <end position="123"/>
    </location>
</feature>
<feature type="chain" id="PRO_5041390648" evidence="2">
    <location>
        <begin position="34"/>
        <end position="181"/>
    </location>
</feature>
<keyword evidence="2" id="KW-0732">Signal</keyword>
<feature type="compositionally biased region" description="Pro residues" evidence="1">
    <location>
        <begin position="137"/>
        <end position="156"/>
    </location>
</feature>
<name>A0AA42HXR1_9BURK</name>
<dbReference type="AlphaFoldDB" id="A0AA42HXR1"/>
<dbReference type="Pfam" id="PF13511">
    <property type="entry name" value="DUF4124"/>
    <property type="match status" value="1"/>
</dbReference>
<evidence type="ECO:0000256" key="1">
    <source>
        <dbReference type="SAM" id="MobiDB-lite"/>
    </source>
</evidence>
<feature type="domain" description="DUF4124" evidence="3">
    <location>
        <begin position="26"/>
        <end position="76"/>
    </location>
</feature>
<evidence type="ECO:0000313" key="5">
    <source>
        <dbReference type="Proteomes" id="UP001158297"/>
    </source>
</evidence>
<dbReference type="Proteomes" id="UP001158297">
    <property type="component" value="Unassembled WGS sequence"/>
</dbReference>
<organism evidence="4 5">
    <name type="scientific">Comamonas aquatica</name>
    <dbReference type="NCBI Taxonomy" id="225991"/>
    <lineage>
        <taxon>Bacteria</taxon>
        <taxon>Pseudomonadati</taxon>
        <taxon>Pseudomonadota</taxon>
        <taxon>Betaproteobacteria</taxon>
        <taxon>Burkholderiales</taxon>
        <taxon>Comamonadaceae</taxon>
        <taxon>Comamonas</taxon>
    </lineage>
</organism>
<feature type="signal peptide" evidence="2">
    <location>
        <begin position="1"/>
        <end position="33"/>
    </location>
</feature>
<dbReference type="EMBL" id="JAODZU010000012">
    <property type="protein sequence ID" value="MDH0363622.1"/>
    <property type="molecule type" value="Genomic_DNA"/>
</dbReference>
<feature type="compositionally biased region" description="Basic and acidic residues" evidence="1">
    <location>
        <begin position="81"/>
        <end position="96"/>
    </location>
</feature>
<dbReference type="InterPro" id="IPR025392">
    <property type="entry name" value="DUF4124"/>
</dbReference>
<protein>
    <submittedName>
        <fullName evidence="4">DUF4124 domain-containing protein</fullName>
    </submittedName>
</protein>
<accession>A0AA42HXR1</accession>
<evidence type="ECO:0000259" key="3">
    <source>
        <dbReference type="Pfam" id="PF13511"/>
    </source>
</evidence>
<comment type="caution">
    <text evidence="4">The sequence shown here is derived from an EMBL/GenBank/DDBJ whole genome shotgun (WGS) entry which is preliminary data.</text>
</comment>
<feature type="region of interest" description="Disordered" evidence="1">
    <location>
        <begin position="49"/>
        <end position="164"/>
    </location>
</feature>
<proteinExistence type="predicted"/>
<evidence type="ECO:0000256" key="2">
    <source>
        <dbReference type="SAM" id="SignalP"/>
    </source>
</evidence>